<feature type="transmembrane region" description="Helical" evidence="1">
    <location>
        <begin position="12"/>
        <end position="35"/>
    </location>
</feature>
<evidence type="ECO:0000313" key="2">
    <source>
        <dbReference type="EMBL" id="TXD36694.1"/>
    </source>
</evidence>
<name>A0A5C6XF01_9DELT</name>
<reference evidence="2 3" key="1">
    <citation type="submission" date="2019-08" db="EMBL/GenBank/DDBJ databases">
        <title>Bradymonadales sp. TMQ4.</title>
        <authorList>
            <person name="Liang Q."/>
        </authorList>
    </citation>
    <scope>NUCLEOTIDE SEQUENCE [LARGE SCALE GENOMIC DNA]</scope>
    <source>
        <strain evidence="2 3">TMQ4</strain>
    </source>
</reference>
<sequence length="307" mass="35451">MILMGHKRSVGHALAVVVVLVFFLLGGVFFDALFYPAVSFFDSESLNENVERADWKVYPIGCHIIQLPDSHKLIGFVKGDRRYYWAVSAEVIDSKTTSHEFKLDLTGASSKAFSIKYFNERDFYYLYEKIDIGWPHLVDYVDDFFSGHVAYLGLVESSTSSDQGLVFQNYYKEGRNEKLVDAISVQPSMPINNKFGVFFENLLEPSNKNYNLMLEVARTLRLDQRNFARYYFDDGERTPFEDMDSEYGLFEVASISAQDFEALPGGMDQNKFWGHGDRRCDDISVGLLRPKRYLLDYRDVIEQSFEE</sequence>
<gene>
    <name evidence="2" type="ORF">FRC98_12765</name>
</gene>
<keyword evidence="1" id="KW-1133">Transmembrane helix</keyword>
<protein>
    <submittedName>
        <fullName evidence="2">Uncharacterized protein</fullName>
    </submittedName>
</protein>
<accession>A0A5C6XF01</accession>
<keyword evidence="3" id="KW-1185">Reference proteome</keyword>
<dbReference type="OrthoDB" id="9838778at2"/>
<organism evidence="2 3">
    <name type="scientific">Lujinxingia vulgaris</name>
    <dbReference type="NCBI Taxonomy" id="2600176"/>
    <lineage>
        <taxon>Bacteria</taxon>
        <taxon>Deltaproteobacteria</taxon>
        <taxon>Bradymonadales</taxon>
        <taxon>Lujinxingiaceae</taxon>
        <taxon>Lujinxingia</taxon>
    </lineage>
</organism>
<dbReference type="EMBL" id="VOSM01000005">
    <property type="protein sequence ID" value="TXD36694.1"/>
    <property type="molecule type" value="Genomic_DNA"/>
</dbReference>
<keyword evidence="1" id="KW-0812">Transmembrane</keyword>
<keyword evidence="1" id="KW-0472">Membrane</keyword>
<comment type="caution">
    <text evidence="2">The sequence shown here is derived from an EMBL/GenBank/DDBJ whole genome shotgun (WGS) entry which is preliminary data.</text>
</comment>
<dbReference type="RefSeq" id="WP_146981822.1">
    <property type="nucleotide sequence ID" value="NZ_VOSM01000005.1"/>
</dbReference>
<dbReference type="Proteomes" id="UP000321412">
    <property type="component" value="Unassembled WGS sequence"/>
</dbReference>
<proteinExistence type="predicted"/>
<dbReference type="AlphaFoldDB" id="A0A5C6XF01"/>
<evidence type="ECO:0000313" key="3">
    <source>
        <dbReference type="Proteomes" id="UP000321412"/>
    </source>
</evidence>
<evidence type="ECO:0000256" key="1">
    <source>
        <dbReference type="SAM" id="Phobius"/>
    </source>
</evidence>